<reference evidence="1" key="1">
    <citation type="submission" date="2018-02" db="EMBL/GenBank/DDBJ databases">
        <title>Rhizophora mucronata_Transcriptome.</title>
        <authorList>
            <person name="Meera S.P."/>
            <person name="Sreeshan A."/>
            <person name="Augustine A."/>
        </authorList>
    </citation>
    <scope>NUCLEOTIDE SEQUENCE</scope>
    <source>
        <tissue evidence="1">Leaf</tissue>
    </source>
</reference>
<organism evidence="1">
    <name type="scientific">Rhizophora mucronata</name>
    <name type="common">Asiatic mangrove</name>
    <dbReference type="NCBI Taxonomy" id="61149"/>
    <lineage>
        <taxon>Eukaryota</taxon>
        <taxon>Viridiplantae</taxon>
        <taxon>Streptophyta</taxon>
        <taxon>Embryophyta</taxon>
        <taxon>Tracheophyta</taxon>
        <taxon>Spermatophyta</taxon>
        <taxon>Magnoliopsida</taxon>
        <taxon>eudicotyledons</taxon>
        <taxon>Gunneridae</taxon>
        <taxon>Pentapetalae</taxon>
        <taxon>rosids</taxon>
        <taxon>fabids</taxon>
        <taxon>Malpighiales</taxon>
        <taxon>Rhizophoraceae</taxon>
        <taxon>Rhizophora</taxon>
    </lineage>
</organism>
<dbReference type="EMBL" id="GGEC01060300">
    <property type="protein sequence ID" value="MBX40784.1"/>
    <property type="molecule type" value="Transcribed_RNA"/>
</dbReference>
<accession>A0A2P2NE98</accession>
<dbReference type="AlphaFoldDB" id="A0A2P2NE98"/>
<evidence type="ECO:0000313" key="1">
    <source>
        <dbReference type="EMBL" id="MBX40784.1"/>
    </source>
</evidence>
<proteinExistence type="predicted"/>
<sequence length="44" mass="4917">MQFEILSVYIDFGAFRGLGTLKIQRGVTWNSNQESVLGLVSRKG</sequence>
<name>A0A2P2NE98_RHIMU</name>
<protein>
    <submittedName>
        <fullName evidence="1">Uncharacterized protein</fullName>
    </submittedName>
</protein>